<comment type="caution">
    <text evidence="2">The sequence shown here is derived from an EMBL/GenBank/DDBJ whole genome shotgun (WGS) entry which is preliminary data.</text>
</comment>
<reference evidence="2 3" key="1">
    <citation type="submission" date="2020-02" db="EMBL/GenBank/DDBJ databases">
        <title>Draft genome sequence of Limisphaera ngatamarikiensis NGM72.4T, a thermophilic Verrucomicrobia grouped in subdivision 3.</title>
        <authorList>
            <person name="Carere C.R."/>
            <person name="Steen J."/>
            <person name="Hugenholtz P."/>
            <person name="Stott M.B."/>
        </authorList>
    </citation>
    <scope>NUCLEOTIDE SEQUENCE [LARGE SCALE GENOMIC DNA]</scope>
    <source>
        <strain evidence="2 3">NGM72.4</strain>
    </source>
</reference>
<evidence type="ECO:0000313" key="3">
    <source>
        <dbReference type="Proteomes" id="UP000477311"/>
    </source>
</evidence>
<evidence type="ECO:0000256" key="1">
    <source>
        <dbReference type="SAM" id="MobiDB-lite"/>
    </source>
</evidence>
<evidence type="ECO:0000313" key="2">
    <source>
        <dbReference type="EMBL" id="NGO40423.1"/>
    </source>
</evidence>
<proteinExistence type="predicted"/>
<keyword evidence="3" id="KW-1185">Reference proteome</keyword>
<sequence length="120" mass="13105">MSAQTERELLAKLRGAHARAGRLYKRQLLDQAVSLLGHHRKAAGGLPADRRPVRRRAGAVDQPLPADPQAGAEATARPAQTPWARVLAAAEVSTEARARLQALHATLNPFRLARDIERQK</sequence>
<protein>
    <submittedName>
        <fullName evidence="2">Uncharacterized protein</fullName>
    </submittedName>
</protein>
<dbReference type="EMBL" id="JAAKYA010000092">
    <property type="protein sequence ID" value="NGO40423.1"/>
    <property type="molecule type" value="Genomic_DNA"/>
</dbReference>
<dbReference type="AlphaFoldDB" id="A0A6M1RS43"/>
<feature type="region of interest" description="Disordered" evidence="1">
    <location>
        <begin position="42"/>
        <end position="80"/>
    </location>
</feature>
<accession>A0A6M1RS43</accession>
<gene>
    <name evidence="2" type="ORF">G4L39_13630</name>
</gene>
<name>A0A6M1RS43_9BACT</name>
<organism evidence="2 3">
    <name type="scientific">Limisphaera ngatamarikiensis</name>
    <dbReference type="NCBI Taxonomy" id="1324935"/>
    <lineage>
        <taxon>Bacteria</taxon>
        <taxon>Pseudomonadati</taxon>
        <taxon>Verrucomicrobiota</taxon>
        <taxon>Verrucomicrobiia</taxon>
        <taxon>Limisphaerales</taxon>
        <taxon>Limisphaeraceae</taxon>
        <taxon>Limisphaera</taxon>
    </lineage>
</organism>
<dbReference type="Proteomes" id="UP000477311">
    <property type="component" value="Unassembled WGS sequence"/>
</dbReference>